<dbReference type="Proteomes" id="UP000002316">
    <property type="component" value="Chromosome 10"/>
</dbReference>
<dbReference type="GeneID" id="23864774"/>
<reference evidence="3" key="1">
    <citation type="journal article" date="2010" name="PLoS Negl. Trop. Dis.">
        <title>The genome sequence of Trypanosoma brucei gambiense, causative agent of chronic human african trypanosomiasis.</title>
        <authorList>
            <person name="Jackson A.P."/>
            <person name="Sanders M."/>
            <person name="Berry A."/>
            <person name="McQuillan J."/>
            <person name="Aslett M.A."/>
            <person name="Quail M.A."/>
            <person name="Chukualim B."/>
            <person name="Capewell P."/>
            <person name="MacLeod A."/>
            <person name="Melville S.E."/>
            <person name="Gibson W."/>
            <person name="Barry J.D."/>
            <person name="Berriman M."/>
            <person name="Hertz-Fowler C."/>
        </authorList>
    </citation>
    <scope>NUCLEOTIDE SEQUENCE [LARGE SCALE GENOMIC DNA]</scope>
    <source>
        <strain evidence="3">MHOM/CI/86/DAL972</strain>
    </source>
</reference>
<gene>
    <name evidence="2" type="ORF">TbgDal_X15540</name>
</gene>
<dbReference type="KEGG" id="tbg:TbgDal_X15540"/>
<dbReference type="AlphaFoldDB" id="D0A5B1"/>
<name>D0A5B1_TRYB9</name>
<keyword evidence="1" id="KW-0472">Membrane</keyword>
<keyword evidence="1" id="KW-0812">Transmembrane</keyword>
<proteinExistence type="predicted"/>
<keyword evidence="1" id="KW-1133">Transmembrane helix</keyword>
<feature type="transmembrane region" description="Helical" evidence="1">
    <location>
        <begin position="20"/>
        <end position="41"/>
    </location>
</feature>
<dbReference type="RefSeq" id="XP_011778719.1">
    <property type="nucleotide sequence ID" value="XM_011780417.1"/>
</dbReference>
<evidence type="ECO:0000313" key="2">
    <source>
        <dbReference type="EMBL" id="CBH16455.1"/>
    </source>
</evidence>
<sequence length="110" mass="12735">MVNNLHHCVLLSSFSFPLQLFLPLSLLLYCIPSPCFCRLVFFRCPIIIMWFHYRFHLLSTRREVAAGVVLGAREEEITAAVRYENGQNVFQQTDGGGRRQVVEERMCAKK</sequence>
<organism evidence="2 3">
    <name type="scientific">Trypanosoma brucei gambiense (strain MHOM/CI/86/DAL972)</name>
    <dbReference type="NCBI Taxonomy" id="679716"/>
    <lineage>
        <taxon>Eukaryota</taxon>
        <taxon>Discoba</taxon>
        <taxon>Euglenozoa</taxon>
        <taxon>Kinetoplastea</taxon>
        <taxon>Metakinetoplastina</taxon>
        <taxon>Trypanosomatida</taxon>
        <taxon>Trypanosomatidae</taxon>
        <taxon>Trypanosoma</taxon>
    </lineage>
</organism>
<protein>
    <submittedName>
        <fullName evidence="2">Uncharacterized protein</fullName>
    </submittedName>
</protein>
<evidence type="ECO:0000313" key="3">
    <source>
        <dbReference type="Proteomes" id="UP000002316"/>
    </source>
</evidence>
<accession>D0A5B1</accession>
<evidence type="ECO:0000256" key="1">
    <source>
        <dbReference type="SAM" id="Phobius"/>
    </source>
</evidence>
<dbReference type="EMBL" id="FN554973">
    <property type="protein sequence ID" value="CBH16455.1"/>
    <property type="molecule type" value="Genomic_DNA"/>
</dbReference>